<evidence type="ECO:0000313" key="4">
    <source>
        <dbReference type="EMBL" id="MBB3703132.1"/>
    </source>
</evidence>
<protein>
    <submittedName>
        <fullName evidence="4">NAD(P)-dependent dehydrogenase (Short-subunit alcohol dehydrogenase family)</fullName>
    </submittedName>
</protein>
<evidence type="ECO:0000313" key="5">
    <source>
        <dbReference type="Proteomes" id="UP000541425"/>
    </source>
</evidence>
<dbReference type="CDD" id="cd05374">
    <property type="entry name" value="17beta-HSD-like_SDR_c"/>
    <property type="match status" value="1"/>
</dbReference>
<reference evidence="4 5" key="1">
    <citation type="submission" date="2020-08" db="EMBL/GenBank/DDBJ databases">
        <title>Genomic Encyclopedia of Type Strains, Phase IV (KMG-IV): sequencing the most valuable type-strain genomes for metagenomic binning, comparative biology and taxonomic classification.</title>
        <authorList>
            <person name="Goeker M."/>
        </authorList>
    </citation>
    <scope>NUCLEOTIDE SEQUENCE [LARGE SCALE GENOMIC DNA]</scope>
    <source>
        <strain evidence="4 5">DSM 22548</strain>
    </source>
</reference>
<dbReference type="AlphaFoldDB" id="A0A7W5UKG2"/>
<dbReference type="Pfam" id="PF00106">
    <property type="entry name" value="adh_short"/>
    <property type="match status" value="1"/>
</dbReference>
<comment type="similarity">
    <text evidence="1 3">Belongs to the short-chain dehydrogenases/reductases (SDR) family.</text>
</comment>
<evidence type="ECO:0000256" key="3">
    <source>
        <dbReference type="RuleBase" id="RU000363"/>
    </source>
</evidence>
<dbReference type="PANTHER" id="PTHR44169:SF6">
    <property type="entry name" value="NADPH-DEPENDENT 1-ACYLDIHYDROXYACETONE PHOSPHATE REDUCTASE"/>
    <property type="match status" value="1"/>
</dbReference>
<dbReference type="EMBL" id="JACICA010000008">
    <property type="protein sequence ID" value="MBB3703132.1"/>
    <property type="molecule type" value="Genomic_DNA"/>
</dbReference>
<accession>A0A7W5UKG2</accession>
<dbReference type="InterPro" id="IPR036291">
    <property type="entry name" value="NAD(P)-bd_dom_sf"/>
</dbReference>
<comment type="caution">
    <text evidence="4">The sequence shown here is derived from an EMBL/GenBank/DDBJ whole genome shotgun (WGS) entry which is preliminary data.</text>
</comment>
<sequence length="274" mass="30147">MKKEKIIIITGASSGIGFQTAAKLAKQGHVVYGAARRIGKIESLKVFGVKPLELDVTSEYSIDKALSLVLHAEGRIDVLINNAGYGSLGAIEDVTIDKARRQFDVNLFGIAMLTKKVLPHMRFQKSGTIINISSMAGRFSSCFGGWYHATKYALEAFSDSLRMEVKPFGIHVSIIEPGGIKTPWGQIAANHLDDSSKGGAYEVQARKTAEMLRKLYDGRILSEPKLIARTICKAVNSSHPKARYLIGLGAKPLVFLHTILPTRWFDFLMTRVLN</sequence>
<dbReference type="RefSeq" id="WP_183697168.1">
    <property type="nucleotide sequence ID" value="NZ_JACICA010000008.1"/>
</dbReference>
<organism evidence="4 5">
    <name type="scientific">Alloprevotella rava</name>
    <dbReference type="NCBI Taxonomy" id="671218"/>
    <lineage>
        <taxon>Bacteria</taxon>
        <taxon>Pseudomonadati</taxon>
        <taxon>Bacteroidota</taxon>
        <taxon>Bacteroidia</taxon>
        <taxon>Bacteroidales</taxon>
        <taxon>Prevotellaceae</taxon>
        <taxon>Alloprevotella</taxon>
    </lineage>
</organism>
<gene>
    <name evidence="4" type="ORF">FHS60_001610</name>
</gene>
<name>A0A7W5UKG2_9BACT</name>
<dbReference type="Gene3D" id="3.40.50.720">
    <property type="entry name" value="NAD(P)-binding Rossmann-like Domain"/>
    <property type="match status" value="1"/>
</dbReference>
<dbReference type="InterPro" id="IPR002347">
    <property type="entry name" value="SDR_fam"/>
</dbReference>
<proteinExistence type="inferred from homology"/>
<evidence type="ECO:0000256" key="2">
    <source>
        <dbReference type="ARBA" id="ARBA00023002"/>
    </source>
</evidence>
<dbReference type="Proteomes" id="UP000541425">
    <property type="component" value="Unassembled WGS sequence"/>
</dbReference>
<dbReference type="SUPFAM" id="SSF51735">
    <property type="entry name" value="NAD(P)-binding Rossmann-fold domains"/>
    <property type="match status" value="1"/>
</dbReference>
<dbReference type="NCBIfam" id="NF004826">
    <property type="entry name" value="PRK06182.1"/>
    <property type="match status" value="1"/>
</dbReference>
<dbReference type="PRINTS" id="PR00081">
    <property type="entry name" value="GDHRDH"/>
</dbReference>
<evidence type="ECO:0000256" key="1">
    <source>
        <dbReference type="ARBA" id="ARBA00006484"/>
    </source>
</evidence>
<keyword evidence="2" id="KW-0560">Oxidoreductase</keyword>
<dbReference type="GO" id="GO:0016491">
    <property type="term" value="F:oxidoreductase activity"/>
    <property type="evidence" value="ECO:0007669"/>
    <property type="project" value="UniProtKB-KW"/>
</dbReference>
<dbReference type="PANTHER" id="PTHR44169">
    <property type="entry name" value="NADPH-DEPENDENT 1-ACYLDIHYDROXYACETONE PHOSPHATE REDUCTASE"/>
    <property type="match status" value="1"/>
</dbReference>
<dbReference type="PRINTS" id="PR00080">
    <property type="entry name" value="SDRFAMILY"/>
</dbReference>